<evidence type="ECO:0000256" key="1">
    <source>
        <dbReference type="SAM" id="Phobius"/>
    </source>
</evidence>
<feature type="transmembrane region" description="Helical" evidence="1">
    <location>
        <begin position="10"/>
        <end position="28"/>
    </location>
</feature>
<dbReference type="PANTHER" id="PTHR30619">
    <property type="entry name" value="DNA INTERNALIZATION/COMPETENCE PROTEIN COMEC/REC2"/>
    <property type="match status" value="1"/>
</dbReference>
<organism evidence="3 4">
    <name type="scientific">Candidatus Nomurabacteria bacterium RIFCSPLOWO2_01_FULL_33_24</name>
    <dbReference type="NCBI Taxonomy" id="1801765"/>
    <lineage>
        <taxon>Bacteria</taxon>
        <taxon>Candidatus Nomuraibacteriota</taxon>
    </lineage>
</organism>
<name>A0A1F6X1Y7_9BACT</name>
<evidence type="ECO:0000313" key="3">
    <source>
        <dbReference type="EMBL" id="OGI88130.1"/>
    </source>
</evidence>
<dbReference type="Gene3D" id="3.60.15.10">
    <property type="entry name" value="Ribonuclease Z/Hydroxyacylglutathione hydrolase-like"/>
    <property type="match status" value="1"/>
</dbReference>
<dbReference type="Proteomes" id="UP000185809">
    <property type="component" value="Unassembled WGS sequence"/>
</dbReference>
<evidence type="ECO:0000259" key="2">
    <source>
        <dbReference type="Pfam" id="PF00753"/>
    </source>
</evidence>
<keyword evidence="1" id="KW-0472">Membrane</keyword>
<evidence type="ECO:0000313" key="4">
    <source>
        <dbReference type="Proteomes" id="UP000185809"/>
    </source>
</evidence>
<dbReference type="AlphaFoldDB" id="A0A1F6X1Y7"/>
<protein>
    <recommendedName>
        <fullName evidence="2">Metallo-beta-lactamase domain-containing protein</fullName>
    </recommendedName>
</protein>
<keyword evidence="1" id="KW-1133">Transmembrane helix</keyword>
<dbReference type="CDD" id="cd07731">
    <property type="entry name" value="ComA-like_MBL-fold"/>
    <property type="match status" value="1"/>
</dbReference>
<dbReference type="Pfam" id="PF00753">
    <property type="entry name" value="Lactamase_B"/>
    <property type="match status" value="1"/>
</dbReference>
<accession>A0A1F6X1Y7</accession>
<reference evidence="3 4" key="1">
    <citation type="journal article" date="2016" name="Nat. Commun.">
        <title>Thousands of microbial genomes shed light on interconnected biogeochemical processes in an aquifer system.</title>
        <authorList>
            <person name="Anantharaman K."/>
            <person name="Brown C.T."/>
            <person name="Hug L.A."/>
            <person name="Sharon I."/>
            <person name="Castelle C.J."/>
            <person name="Probst A.J."/>
            <person name="Thomas B.C."/>
            <person name="Singh A."/>
            <person name="Wilkins M.J."/>
            <person name="Karaoz U."/>
            <person name="Brodie E.L."/>
            <person name="Williams K.H."/>
            <person name="Hubbard S.S."/>
            <person name="Banfield J.F."/>
        </authorList>
    </citation>
    <scope>NUCLEOTIDE SEQUENCE [LARGE SCALE GENOMIC DNA]</scope>
</reference>
<sequence length="287" mass="33122">MKEFYKNLKWYFLILLFMGVMFIWYTIFQEDKENYLMVAFLDVGQGDAIFIEAPNGNQILIDAGPNRKVLEELGKIMPFYDRSINMVIVTHPDNDHIGGLPSVLENYKIDKIIKSDRKSDTPNFQASEKIIEETKIEKILGKRGLKIILDNKKEIYLKILLPDKKSNEWNDNDFSLVTQLIYGKNKFLMTGDISQSIENYLTYIDSDELDSDVLKIGHHGSKTSTSELFIEKVSPEYSIISVEKDNNYGHPHQETLDTLNKFKTKILSTAEEGVIIFKSNGEKLYLK</sequence>
<dbReference type="SUPFAM" id="SSF56281">
    <property type="entry name" value="Metallo-hydrolase/oxidoreductase"/>
    <property type="match status" value="1"/>
</dbReference>
<gene>
    <name evidence="3" type="ORF">A2995_00120</name>
</gene>
<dbReference type="InterPro" id="IPR052159">
    <property type="entry name" value="Competence_DNA_uptake"/>
</dbReference>
<dbReference type="PANTHER" id="PTHR30619:SF1">
    <property type="entry name" value="RECOMBINATION PROTEIN 2"/>
    <property type="match status" value="1"/>
</dbReference>
<proteinExistence type="predicted"/>
<dbReference type="EMBL" id="MFUP01000005">
    <property type="protein sequence ID" value="OGI88130.1"/>
    <property type="molecule type" value="Genomic_DNA"/>
</dbReference>
<dbReference type="InterPro" id="IPR001279">
    <property type="entry name" value="Metallo-B-lactamas"/>
</dbReference>
<dbReference type="InterPro" id="IPR036866">
    <property type="entry name" value="RibonucZ/Hydroxyglut_hydro"/>
</dbReference>
<dbReference type="InterPro" id="IPR035681">
    <property type="entry name" value="ComA-like_MBL"/>
</dbReference>
<keyword evidence="1" id="KW-0812">Transmembrane</keyword>
<feature type="domain" description="Metallo-beta-lactamase" evidence="2">
    <location>
        <begin position="42"/>
        <end position="241"/>
    </location>
</feature>
<comment type="caution">
    <text evidence="3">The sequence shown here is derived from an EMBL/GenBank/DDBJ whole genome shotgun (WGS) entry which is preliminary data.</text>
</comment>